<feature type="compositionally biased region" description="Low complexity" evidence="1">
    <location>
        <begin position="42"/>
        <end position="52"/>
    </location>
</feature>
<proteinExistence type="predicted"/>
<feature type="compositionally biased region" description="Basic residues" evidence="1">
    <location>
        <begin position="127"/>
        <end position="142"/>
    </location>
</feature>
<feature type="compositionally biased region" description="Basic residues" evidence="1">
    <location>
        <begin position="74"/>
        <end position="85"/>
    </location>
</feature>
<name>A0A4S2MPI7_9PEZI</name>
<dbReference type="Proteomes" id="UP000298138">
    <property type="component" value="Unassembled WGS sequence"/>
</dbReference>
<feature type="compositionally biased region" description="Basic residues" evidence="1">
    <location>
        <begin position="207"/>
        <end position="221"/>
    </location>
</feature>
<sequence>MYAEYSSTFAAPPPPFGLGLGQKYAWAPFESFSNNHNTLSGRTLPSTNPSPRRSSRRNSDPPHPPAVVVPPRRSSSHHQSQSKRVHFLDTPTAPATGKHHSRRHSTGRTFAEYFDIYKDREREQHHHGSHNPHQSGRRRKRSSTSTSTTPAAAPVTSILNSGPPTPTLKREHRLGYGYPLPPSPPAPPVLQTVNIERELNPKLERRGSKRSRSHSRSRSASRTRMGGGEIGIGEPFVTTTTRLPGDGVNVPRVVHAPEIPLRRSSRHSSRSAPPPPVLTVDPLDSKHRQSKHHHHHRERSSRKRSKHHRDSHSHLSIDAAGEQVPPAVESLYYLGSPKTVPLFVRREDTRFRKREEGRGRDGRGDRSRDGIARDEAEKRLPPGRGLRRVRNFLFGGW</sequence>
<feature type="region of interest" description="Disordered" evidence="1">
    <location>
        <begin position="35"/>
        <end position="322"/>
    </location>
</feature>
<feature type="compositionally biased region" description="Basic residues" evidence="1">
    <location>
        <begin position="97"/>
        <end position="106"/>
    </location>
</feature>
<organism evidence="2 3">
    <name type="scientific">Ascodesmis nigricans</name>
    <dbReference type="NCBI Taxonomy" id="341454"/>
    <lineage>
        <taxon>Eukaryota</taxon>
        <taxon>Fungi</taxon>
        <taxon>Dikarya</taxon>
        <taxon>Ascomycota</taxon>
        <taxon>Pezizomycotina</taxon>
        <taxon>Pezizomycetes</taxon>
        <taxon>Pezizales</taxon>
        <taxon>Ascodesmidaceae</taxon>
        <taxon>Ascodesmis</taxon>
    </lineage>
</organism>
<dbReference type="InParanoid" id="A0A4S2MPI7"/>
<feature type="compositionally biased region" description="Pro residues" evidence="1">
    <location>
        <begin position="179"/>
        <end position="188"/>
    </location>
</feature>
<feature type="compositionally biased region" description="Basic and acidic residues" evidence="1">
    <location>
        <begin position="195"/>
        <end position="206"/>
    </location>
</feature>
<gene>
    <name evidence="2" type="ORF">EX30DRAFT_259041</name>
</gene>
<accession>A0A4S2MPI7</accession>
<feature type="compositionally biased region" description="Basic and acidic residues" evidence="1">
    <location>
        <begin position="349"/>
        <end position="380"/>
    </location>
</feature>
<evidence type="ECO:0000313" key="2">
    <source>
        <dbReference type="EMBL" id="TGZ76257.1"/>
    </source>
</evidence>
<feature type="region of interest" description="Disordered" evidence="1">
    <location>
        <begin position="349"/>
        <end position="382"/>
    </location>
</feature>
<feature type="compositionally biased region" description="Basic residues" evidence="1">
    <location>
        <begin position="288"/>
        <end position="311"/>
    </location>
</feature>
<protein>
    <submittedName>
        <fullName evidence="2">Uncharacterized protein</fullName>
    </submittedName>
</protein>
<evidence type="ECO:0000256" key="1">
    <source>
        <dbReference type="SAM" id="MobiDB-lite"/>
    </source>
</evidence>
<keyword evidence="3" id="KW-1185">Reference proteome</keyword>
<dbReference type="AlphaFoldDB" id="A0A4S2MPI7"/>
<dbReference type="EMBL" id="ML220190">
    <property type="protein sequence ID" value="TGZ76257.1"/>
    <property type="molecule type" value="Genomic_DNA"/>
</dbReference>
<feature type="compositionally biased region" description="Basic and acidic residues" evidence="1">
    <location>
        <begin position="115"/>
        <end position="126"/>
    </location>
</feature>
<evidence type="ECO:0000313" key="3">
    <source>
        <dbReference type="Proteomes" id="UP000298138"/>
    </source>
</evidence>
<reference evidence="2 3" key="1">
    <citation type="submission" date="2019-04" db="EMBL/GenBank/DDBJ databases">
        <title>Comparative genomics and transcriptomics to analyze fruiting body development in filamentous ascomycetes.</title>
        <authorList>
            <consortium name="DOE Joint Genome Institute"/>
            <person name="Lutkenhaus R."/>
            <person name="Traeger S."/>
            <person name="Breuer J."/>
            <person name="Kuo A."/>
            <person name="Lipzen A."/>
            <person name="Pangilinan J."/>
            <person name="Dilworth D."/>
            <person name="Sandor L."/>
            <person name="Poggeler S."/>
            <person name="Barry K."/>
            <person name="Grigoriev I.V."/>
            <person name="Nowrousian M."/>
        </authorList>
    </citation>
    <scope>NUCLEOTIDE SEQUENCE [LARGE SCALE GENOMIC DNA]</scope>
    <source>
        <strain evidence="2 3">CBS 389.68</strain>
    </source>
</reference>